<dbReference type="EMBL" id="CP114413">
    <property type="protein sequence ID" value="WAZ24952.1"/>
    <property type="molecule type" value="Genomic_DNA"/>
</dbReference>
<organism evidence="2 3">
    <name type="scientific">Streptomyces cinnabarinus</name>
    <dbReference type="NCBI Taxonomy" id="67287"/>
    <lineage>
        <taxon>Bacteria</taxon>
        <taxon>Bacillati</taxon>
        <taxon>Actinomycetota</taxon>
        <taxon>Actinomycetes</taxon>
        <taxon>Kitasatosporales</taxon>
        <taxon>Streptomycetaceae</taxon>
        <taxon>Streptomyces</taxon>
    </lineage>
</organism>
<evidence type="ECO:0000313" key="3">
    <source>
        <dbReference type="Proteomes" id="UP001164439"/>
    </source>
</evidence>
<evidence type="ECO:0000259" key="1">
    <source>
        <dbReference type="Pfam" id="PF19965"/>
    </source>
</evidence>
<protein>
    <recommendedName>
        <fullName evidence="1">vWA-MoxR associated protein middle region 2 domain-containing protein</fullName>
    </recommendedName>
</protein>
<reference evidence="2" key="1">
    <citation type="submission" date="2022-12" db="EMBL/GenBank/DDBJ databases">
        <authorList>
            <person name="Ruckert C."/>
            <person name="Busche T."/>
            <person name="Kalinowski J."/>
            <person name="Wittmann C."/>
        </authorList>
    </citation>
    <scope>NUCLEOTIDE SEQUENCE</scope>
    <source>
        <strain evidence="2">DSM 40467</strain>
    </source>
</reference>
<accession>A0ABY7KPF8</accession>
<gene>
    <name evidence="2" type="ORF">STRCI_006409</name>
</gene>
<dbReference type="InterPro" id="IPR045446">
    <property type="entry name" value="VMAP-M2"/>
</dbReference>
<dbReference type="Pfam" id="PF19965">
    <property type="entry name" value="VMAP-M2"/>
    <property type="match status" value="1"/>
</dbReference>
<sequence>MTAARARHVLVVAAQCRSMGRLTGLVRAARDLHTVLTDPSLGGCTRRIGDHRSLLIGDDLSPEDVRTAMTEARARARADSAVLVVALLGHGFTPPQETDLYYMVGESTTEDTGSAVPVGQLLSDAADTVGVDGVIALVDTCHASGAMPDARRLAGGVRAGRARLAVLTAAVAGEAARDLKLTFAVTEVIREGLADAGGALYVDRTLTETLRRRVGPQTVGRAEYDNDPCALQRLWLARNARHTAVASGESVGPLGRQVLREAVEMWRTPAGSLPERLTPTVLEELRDFAVAGRAEGEADPVWRERVVEVTTALRECVRLSDLVEDAVGDTLTSDLLRTAGRLAGLPPLPEGGRLLPGLLEYAALRAQPADGEPGAGLARFLAAVADLTGLGGEHSPLRAWAREHRVTTWFNDALRDFAADREQQRLRLVISLAGGWTGWPEEVEAHLVRGGTERPAQWTSPRVSPDRAGAVRAIEQALSWARGQLPAPDLLVNVDVAAPAHLVAEWWPEEETVGHHFLGAHHTVVVRWSGRLDPAKGNAEANDAARKSLQAMAACGQVPVEWVDARILHDRGGLEFALRAGQYATAVGVDHHPEDLPDLLDLFLPYAPIVLWPRPDVPAADDRMRSVVRQQWHTLPGGFADAYRDRWKAHQDCPTCLGDVRAVWHDEHWLEFCRPFERRVVTALEEES</sequence>
<keyword evidence="3" id="KW-1185">Reference proteome</keyword>
<evidence type="ECO:0000313" key="2">
    <source>
        <dbReference type="EMBL" id="WAZ24952.1"/>
    </source>
</evidence>
<dbReference type="RefSeq" id="WP_269662437.1">
    <property type="nucleotide sequence ID" value="NZ_CP114413.1"/>
</dbReference>
<dbReference type="Proteomes" id="UP001164439">
    <property type="component" value="Chromosome"/>
</dbReference>
<name>A0ABY7KPF8_9ACTN</name>
<feature type="domain" description="vWA-MoxR associated protein middle region 2" evidence="1">
    <location>
        <begin position="196"/>
        <end position="414"/>
    </location>
</feature>
<proteinExistence type="predicted"/>